<keyword evidence="5 13" id="KW-0808">Transferase</keyword>
<evidence type="ECO:0000256" key="9">
    <source>
        <dbReference type="ARBA" id="ARBA00061210"/>
    </source>
</evidence>
<dbReference type="Gene3D" id="2.40.10.240">
    <property type="entry name" value="QueA-like"/>
    <property type="match status" value="1"/>
</dbReference>
<evidence type="ECO:0000256" key="5">
    <source>
        <dbReference type="ARBA" id="ARBA00022679"/>
    </source>
</evidence>
<evidence type="ECO:0000256" key="12">
    <source>
        <dbReference type="ARBA" id="ARBA00076160"/>
    </source>
</evidence>
<dbReference type="EC" id="2.4.99.17" evidence="10 13"/>
<sequence length="341" mass="38710">MKTTDFDYHLPQELIAQKPVSPRDHSKLMVLNKKKQTIIHDHFYNLPNYLTDNDVLIFNNSKVIPARIYGTKDTGGKIEVLLLKLLEAEYWECLTKPGGKINQLITFGSGLQGRIVDILTTGIRIIKLNMKGKELEKTLDNIGIMPTPPYIKRQITNRKEYQTVYAQNNGSVAAPTAGFHFSESLLNKLNQKGVQTEFLTLHVGLGTFQPVKENKIENHFMHCEWLNISSDLAKRLNEYKQQGKRIISVGTTSTRAIEATVDNKNGKYSIEAFSGETSLFIYPGYQFKFINAMVTNFHLPKSTLLMLVSALAGREFILKAYQEAIDNNYRFYSFGDGMLIS</sequence>
<dbReference type="PANTHER" id="PTHR30307">
    <property type="entry name" value="S-ADENOSYLMETHIONINE:TRNA RIBOSYLTRANSFERASE-ISOMERASE"/>
    <property type="match status" value="1"/>
</dbReference>
<evidence type="ECO:0000256" key="4">
    <source>
        <dbReference type="ARBA" id="ARBA00022490"/>
    </source>
</evidence>
<keyword evidence="6 13" id="KW-0949">S-adenosyl-L-methionine</keyword>
<dbReference type="GO" id="GO:0005737">
    <property type="term" value="C:cytoplasm"/>
    <property type="evidence" value="ECO:0007669"/>
    <property type="project" value="UniProtKB-SubCell"/>
</dbReference>
<evidence type="ECO:0000256" key="3">
    <source>
        <dbReference type="ARBA" id="ARBA00011245"/>
    </source>
</evidence>
<dbReference type="Gene3D" id="3.40.1780.10">
    <property type="entry name" value="QueA-like"/>
    <property type="match status" value="1"/>
</dbReference>
<proteinExistence type="inferred from homology"/>
<evidence type="ECO:0000313" key="14">
    <source>
        <dbReference type="EMBL" id="KKP69918.1"/>
    </source>
</evidence>
<dbReference type="SUPFAM" id="SSF111337">
    <property type="entry name" value="QueA-like"/>
    <property type="match status" value="1"/>
</dbReference>
<evidence type="ECO:0000256" key="2">
    <source>
        <dbReference type="ARBA" id="ARBA00004691"/>
    </source>
</evidence>
<dbReference type="InterPro" id="IPR036100">
    <property type="entry name" value="QueA_sf"/>
</dbReference>
<comment type="function">
    <text evidence="13">Transfers and isomerizes the ribose moiety from AdoMet to the 7-aminomethyl group of 7-deazaguanine (preQ1-tRNA) to give epoxyqueuosine (oQ-tRNA).</text>
</comment>
<dbReference type="GO" id="GO:0051075">
    <property type="term" value="F:S-adenosylmethionine:tRNA ribosyltransferase-isomerase activity"/>
    <property type="evidence" value="ECO:0007669"/>
    <property type="project" value="UniProtKB-EC"/>
</dbReference>
<dbReference type="UniPathway" id="UPA00392"/>
<dbReference type="FunFam" id="2.40.10.240:FF:000002">
    <property type="entry name" value="S-adenosylmethionine:tRNA ribosyltransferase-isomerase"/>
    <property type="match status" value="1"/>
</dbReference>
<dbReference type="InterPro" id="IPR042118">
    <property type="entry name" value="QueA_dom1"/>
</dbReference>
<dbReference type="PATRIC" id="fig|1618350.3.peg.343"/>
<dbReference type="NCBIfam" id="TIGR00113">
    <property type="entry name" value="queA"/>
    <property type="match status" value="1"/>
</dbReference>
<evidence type="ECO:0000256" key="7">
    <source>
        <dbReference type="ARBA" id="ARBA00022785"/>
    </source>
</evidence>
<comment type="catalytic activity">
    <reaction evidence="8 13">
        <text>7-aminomethyl-7-carbaguanosine(34) in tRNA + S-adenosyl-L-methionine = epoxyqueuosine(34) in tRNA + adenine + L-methionine + 2 H(+)</text>
        <dbReference type="Rhea" id="RHEA:32155"/>
        <dbReference type="Rhea" id="RHEA-COMP:10342"/>
        <dbReference type="Rhea" id="RHEA-COMP:18582"/>
        <dbReference type="ChEBI" id="CHEBI:15378"/>
        <dbReference type="ChEBI" id="CHEBI:16708"/>
        <dbReference type="ChEBI" id="CHEBI:57844"/>
        <dbReference type="ChEBI" id="CHEBI:59789"/>
        <dbReference type="ChEBI" id="CHEBI:82833"/>
        <dbReference type="ChEBI" id="CHEBI:194443"/>
        <dbReference type="EC" id="2.4.99.17"/>
    </reaction>
</comment>
<name>A0A0G0BKF3_UNCC3</name>
<dbReference type="AlphaFoldDB" id="A0A0G0BKF3"/>
<keyword evidence="4 13" id="KW-0963">Cytoplasm</keyword>
<dbReference type="PANTHER" id="PTHR30307:SF0">
    <property type="entry name" value="S-ADENOSYLMETHIONINE:TRNA RIBOSYLTRANSFERASE-ISOMERASE"/>
    <property type="match status" value="1"/>
</dbReference>
<dbReference type="Pfam" id="PF02547">
    <property type="entry name" value="Queuosine_synth"/>
    <property type="match status" value="1"/>
</dbReference>
<comment type="subcellular location">
    <subcellularLocation>
        <location evidence="1 13">Cytoplasm</location>
    </subcellularLocation>
</comment>
<comment type="subunit">
    <text evidence="3 13">Monomer.</text>
</comment>
<dbReference type="GO" id="GO:0008616">
    <property type="term" value="P:tRNA queuosine(34) biosynthetic process"/>
    <property type="evidence" value="ECO:0007669"/>
    <property type="project" value="UniProtKB-UniRule"/>
</dbReference>
<evidence type="ECO:0000256" key="1">
    <source>
        <dbReference type="ARBA" id="ARBA00004496"/>
    </source>
</evidence>
<dbReference type="HAMAP" id="MF_00113">
    <property type="entry name" value="QueA"/>
    <property type="match status" value="1"/>
</dbReference>
<evidence type="ECO:0000256" key="11">
    <source>
        <dbReference type="ARBA" id="ARBA00069325"/>
    </source>
</evidence>
<evidence type="ECO:0000256" key="13">
    <source>
        <dbReference type="HAMAP-Rule" id="MF_00113"/>
    </source>
</evidence>
<accession>A0A0G0BKF3</accession>
<comment type="similarity">
    <text evidence="9 13">Belongs to the QueA family.</text>
</comment>
<dbReference type="NCBIfam" id="NF001140">
    <property type="entry name" value="PRK00147.1"/>
    <property type="match status" value="1"/>
</dbReference>
<protein>
    <recommendedName>
        <fullName evidence="11 13">S-adenosylmethionine:tRNA ribosyltransferase-isomerase</fullName>
        <ecNumber evidence="10 13">2.4.99.17</ecNumber>
    </recommendedName>
    <alternativeName>
        <fullName evidence="12 13">Queuosine biosynthesis protein QueA</fullName>
    </alternativeName>
</protein>
<dbReference type="InterPro" id="IPR042119">
    <property type="entry name" value="QueA_dom2"/>
</dbReference>
<gene>
    <name evidence="13" type="primary">queA</name>
    <name evidence="14" type="ORF">UR67_C0002G0038</name>
</gene>
<evidence type="ECO:0000313" key="15">
    <source>
        <dbReference type="Proteomes" id="UP000034581"/>
    </source>
</evidence>
<keyword evidence="7 13" id="KW-0671">Queuosine biosynthesis</keyword>
<dbReference type="FunFam" id="3.40.1780.10:FF:000001">
    <property type="entry name" value="S-adenosylmethionine:tRNA ribosyltransferase-isomerase"/>
    <property type="match status" value="1"/>
</dbReference>
<dbReference type="Proteomes" id="UP000034581">
    <property type="component" value="Unassembled WGS sequence"/>
</dbReference>
<organism evidence="14 15">
    <name type="scientific">candidate division CPR3 bacterium GW2011_GWF2_35_18</name>
    <dbReference type="NCBI Taxonomy" id="1618350"/>
    <lineage>
        <taxon>Bacteria</taxon>
        <taxon>Bacteria division CPR3</taxon>
    </lineage>
</organism>
<evidence type="ECO:0000256" key="8">
    <source>
        <dbReference type="ARBA" id="ARBA00052751"/>
    </source>
</evidence>
<comment type="pathway">
    <text evidence="2 13">tRNA modification; tRNA-queuosine biosynthesis.</text>
</comment>
<comment type="caution">
    <text evidence="14">The sequence shown here is derived from an EMBL/GenBank/DDBJ whole genome shotgun (WGS) entry which is preliminary data.</text>
</comment>
<dbReference type="InterPro" id="IPR003699">
    <property type="entry name" value="QueA"/>
</dbReference>
<reference evidence="14 15" key="1">
    <citation type="journal article" date="2015" name="Nature">
        <title>rRNA introns, odd ribosomes, and small enigmatic genomes across a large radiation of phyla.</title>
        <authorList>
            <person name="Brown C.T."/>
            <person name="Hug L.A."/>
            <person name="Thomas B.C."/>
            <person name="Sharon I."/>
            <person name="Castelle C.J."/>
            <person name="Singh A."/>
            <person name="Wilkins M.J."/>
            <person name="Williams K.H."/>
            <person name="Banfield J.F."/>
        </authorList>
    </citation>
    <scope>NUCLEOTIDE SEQUENCE [LARGE SCALE GENOMIC DNA]</scope>
</reference>
<evidence type="ECO:0000256" key="10">
    <source>
        <dbReference type="ARBA" id="ARBA00066503"/>
    </source>
</evidence>
<keyword evidence="14" id="KW-0413">Isomerase</keyword>
<evidence type="ECO:0000256" key="6">
    <source>
        <dbReference type="ARBA" id="ARBA00022691"/>
    </source>
</evidence>
<dbReference type="STRING" id="1618350.UR67_C0002G0038"/>
<dbReference type="EMBL" id="LBQB01000002">
    <property type="protein sequence ID" value="KKP69918.1"/>
    <property type="molecule type" value="Genomic_DNA"/>
</dbReference>